<proteinExistence type="predicted"/>
<comment type="caution">
    <text evidence="2">The sequence shown here is derived from an EMBL/GenBank/DDBJ whole genome shotgun (WGS) entry which is preliminary data.</text>
</comment>
<gene>
    <name evidence="2" type="ORF">NQ317_013402</name>
</gene>
<evidence type="ECO:0000313" key="2">
    <source>
        <dbReference type="EMBL" id="KAJ8942614.1"/>
    </source>
</evidence>
<dbReference type="EMBL" id="JAPWTJ010004712">
    <property type="protein sequence ID" value="KAJ8942614.1"/>
    <property type="molecule type" value="Genomic_DNA"/>
</dbReference>
<evidence type="ECO:0000313" key="3">
    <source>
        <dbReference type="Proteomes" id="UP001162164"/>
    </source>
</evidence>
<name>A0ABQ9IQB1_9CUCU</name>
<accession>A0ABQ9IQB1</accession>
<organism evidence="2 3">
    <name type="scientific">Molorchus minor</name>
    <dbReference type="NCBI Taxonomy" id="1323400"/>
    <lineage>
        <taxon>Eukaryota</taxon>
        <taxon>Metazoa</taxon>
        <taxon>Ecdysozoa</taxon>
        <taxon>Arthropoda</taxon>
        <taxon>Hexapoda</taxon>
        <taxon>Insecta</taxon>
        <taxon>Pterygota</taxon>
        <taxon>Neoptera</taxon>
        <taxon>Endopterygota</taxon>
        <taxon>Coleoptera</taxon>
        <taxon>Polyphaga</taxon>
        <taxon>Cucujiformia</taxon>
        <taxon>Chrysomeloidea</taxon>
        <taxon>Cerambycidae</taxon>
        <taxon>Lamiinae</taxon>
        <taxon>Monochamini</taxon>
        <taxon>Molorchus</taxon>
    </lineage>
</organism>
<protein>
    <submittedName>
        <fullName evidence="2">Uncharacterized protein</fullName>
    </submittedName>
</protein>
<dbReference type="Proteomes" id="UP001162164">
    <property type="component" value="Unassembled WGS sequence"/>
</dbReference>
<reference evidence="2" key="1">
    <citation type="journal article" date="2023" name="Insect Mol. Biol.">
        <title>Genome sequencing provides insights into the evolution of gene families encoding plant cell wall-degrading enzymes in longhorned beetles.</title>
        <authorList>
            <person name="Shin N.R."/>
            <person name="Okamura Y."/>
            <person name="Kirsch R."/>
            <person name="Pauchet Y."/>
        </authorList>
    </citation>
    <scope>NUCLEOTIDE SEQUENCE</scope>
    <source>
        <strain evidence="2">MMC_N1</strain>
    </source>
</reference>
<keyword evidence="1" id="KW-0472">Membrane</keyword>
<keyword evidence="1" id="KW-1133">Transmembrane helix</keyword>
<keyword evidence="1" id="KW-0812">Transmembrane</keyword>
<keyword evidence="3" id="KW-1185">Reference proteome</keyword>
<feature type="transmembrane region" description="Helical" evidence="1">
    <location>
        <begin position="45"/>
        <end position="63"/>
    </location>
</feature>
<sequence>MLKCNVPKINPQMFSHRFLCGVGIALAAKYNGTDAANRVKYLRYIIWPSYGIFLAFLCVKIMVMVSGTSAESICLYSLLY</sequence>
<evidence type="ECO:0000256" key="1">
    <source>
        <dbReference type="SAM" id="Phobius"/>
    </source>
</evidence>